<dbReference type="Proteomes" id="UP000016935">
    <property type="component" value="Unassembled WGS sequence"/>
</dbReference>
<sequence>MSSLRFIFFVALLAAVALAVPSPKIQKRSFKVPRQLNTAHPTGPNGPAALRKVFRKYNFQMREDFMVKDGFISFSKQSQDNVTTESAAAAAAPGGTNKTGTVAANPANNAALFLSPVDVGGQTLNLDFDSGSSDLWVFSTGLNKASIGQHAAFDPTKSTTFKKIDGAQFKISYGDGSGASGVVGTDDVTIGGVTAKAQTVELATAVSQSFVQDVNTDGLVGFGFSGLNTVSTNGQKTPQKTFFATVMNNLDQPVFTADLNPDGSGVYEFGKIDSTKFTGQMAWVPVKAETGFWQFPSTKFAVGNQEFFNPQGSDAIADTGTSLLLVDQQVAEAFYSQVKGAQLNAQVGGFIFPCNTKLPDMSVAIGDSYMAKIPGSQLNFAPVDRANTTCFGSVQGNQGAGLQIYGDTMFRAQIVAFNGGNQSLGIAAKKNVN</sequence>
<keyword evidence="5 12" id="KW-0732">Signal</keyword>
<evidence type="ECO:0000259" key="13">
    <source>
        <dbReference type="PROSITE" id="PS51767"/>
    </source>
</evidence>
<keyword evidence="4 11" id="KW-0645">Protease</keyword>
<protein>
    <recommendedName>
        <fullName evidence="13">Peptidase A1 domain-containing protein</fullName>
    </recommendedName>
</protein>
<evidence type="ECO:0000256" key="7">
    <source>
        <dbReference type="ARBA" id="ARBA00022801"/>
    </source>
</evidence>
<reference evidence="14 15" key="1">
    <citation type="journal article" date="2012" name="PLoS Pathog.">
        <title>Diverse lifestyles and strategies of plant pathogenesis encoded in the genomes of eighteen Dothideomycetes fungi.</title>
        <authorList>
            <person name="Ohm R.A."/>
            <person name="Feau N."/>
            <person name="Henrissat B."/>
            <person name="Schoch C.L."/>
            <person name="Horwitz B.A."/>
            <person name="Barry K.W."/>
            <person name="Condon B.J."/>
            <person name="Copeland A.C."/>
            <person name="Dhillon B."/>
            <person name="Glaser F."/>
            <person name="Hesse C.N."/>
            <person name="Kosti I."/>
            <person name="LaButti K."/>
            <person name="Lindquist E.A."/>
            <person name="Lucas S."/>
            <person name="Salamov A.A."/>
            <person name="Bradshaw R.E."/>
            <person name="Ciuffetti L."/>
            <person name="Hamelin R.C."/>
            <person name="Kema G.H.J."/>
            <person name="Lawrence C."/>
            <person name="Scott J.A."/>
            <person name="Spatafora J.W."/>
            <person name="Turgeon B.G."/>
            <person name="de Wit P.J.G.M."/>
            <person name="Zhong S."/>
            <person name="Goodwin S.B."/>
            <person name="Grigoriev I.V."/>
        </authorList>
    </citation>
    <scope>NUCLEOTIDE SEQUENCE [LARGE SCALE GENOMIC DNA]</scope>
    <source>
        <strain evidence="15">28A</strain>
    </source>
</reference>
<dbReference type="Pfam" id="PF00026">
    <property type="entry name" value="Asp"/>
    <property type="match status" value="1"/>
</dbReference>
<dbReference type="OrthoDB" id="2747330at2759"/>
<evidence type="ECO:0000256" key="6">
    <source>
        <dbReference type="ARBA" id="ARBA00022750"/>
    </source>
</evidence>
<comment type="subcellular location">
    <subcellularLocation>
        <location evidence="1">Secreted</location>
    </subcellularLocation>
</comment>
<evidence type="ECO:0000256" key="11">
    <source>
        <dbReference type="RuleBase" id="RU000454"/>
    </source>
</evidence>
<dbReference type="SUPFAM" id="SSF50630">
    <property type="entry name" value="Acid proteases"/>
    <property type="match status" value="1"/>
</dbReference>
<gene>
    <name evidence="14" type="ORF">SETTUDRAFT_135600</name>
</gene>
<keyword evidence="6 11" id="KW-0064">Aspartyl protease</keyword>
<evidence type="ECO:0000256" key="2">
    <source>
        <dbReference type="ARBA" id="ARBA00007447"/>
    </source>
</evidence>
<feature type="domain" description="Peptidase A1" evidence="13">
    <location>
        <begin position="113"/>
        <end position="427"/>
    </location>
</feature>
<dbReference type="Gene3D" id="2.40.70.10">
    <property type="entry name" value="Acid Proteases"/>
    <property type="match status" value="2"/>
</dbReference>
<keyword evidence="8" id="KW-0865">Zymogen</keyword>
<dbReference type="EMBL" id="KB908592">
    <property type="protein sequence ID" value="EOA87041.1"/>
    <property type="molecule type" value="Genomic_DNA"/>
</dbReference>
<comment type="function">
    <text evidence="10">Secreted aspartic endopeptidase that allows assimilation of proteinaceous substrates. The scissile peptide bond is attacked by a nucleophilic water molecule activated by two aspartic residues in the active site. Shows a broad primary substrate specificity. Favors hydrophobic residues at the P1 and P1' positions.</text>
</comment>
<dbReference type="PROSITE" id="PS00141">
    <property type="entry name" value="ASP_PROTEASE"/>
    <property type="match status" value="1"/>
</dbReference>
<dbReference type="GO" id="GO:0006508">
    <property type="term" value="P:proteolysis"/>
    <property type="evidence" value="ECO:0007669"/>
    <property type="project" value="UniProtKB-KW"/>
</dbReference>
<name>R0IQQ0_EXST2</name>
<evidence type="ECO:0000256" key="4">
    <source>
        <dbReference type="ARBA" id="ARBA00022670"/>
    </source>
</evidence>
<dbReference type="InterPro" id="IPR033121">
    <property type="entry name" value="PEPTIDASE_A1"/>
</dbReference>
<keyword evidence="15" id="KW-1185">Reference proteome</keyword>
<dbReference type="FunFam" id="2.40.70.10:FF:000026">
    <property type="entry name" value="Endothiapepsin"/>
    <property type="match status" value="1"/>
</dbReference>
<feature type="chain" id="PRO_5004342494" description="Peptidase A1 domain-containing protein" evidence="12">
    <location>
        <begin position="20"/>
        <end position="433"/>
    </location>
</feature>
<organism evidence="14 15">
    <name type="scientific">Exserohilum turcicum (strain 28A)</name>
    <name type="common">Northern leaf blight fungus</name>
    <name type="synonym">Setosphaeria turcica</name>
    <dbReference type="NCBI Taxonomy" id="671987"/>
    <lineage>
        <taxon>Eukaryota</taxon>
        <taxon>Fungi</taxon>
        <taxon>Dikarya</taxon>
        <taxon>Ascomycota</taxon>
        <taxon>Pezizomycotina</taxon>
        <taxon>Dothideomycetes</taxon>
        <taxon>Pleosporomycetidae</taxon>
        <taxon>Pleosporales</taxon>
        <taxon>Pleosporineae</taxon>
        <taxon>Pleosporaceae</taxon>
        <taxon>Exserohilum</taxon>
    </lineage>
</organism>
<dbReference type="InterPro" id="IPR034163">
    <property type="entry name" value="Aspergillopepsin-like_cat_dom"/>
</dbReference>
<keyword evidence="7 11" id="KW-0378">Hydrolase</keyword>
<dbReference type="GO" id="GO:0005576">
    <property type="term" value="C:extracellular region"/>
    <property type="evidence" value="ECO:0007669"/>
    <property type="project" value="UniProtKB-SubCell"/>
</dbReference>
<dbReference type="MEROPS" id="A01.079"/>
<dbReference type="eggNOG" id="KOG1339">
    <property type="taxonomic scope" value="Eukaryota"/>
</dbReference>
<dbReference type="PANTHER" id="PTHR47966:SF23">
    <property type="entry name" value="ASPARTIC ENDOPEPTIDASE, PUTATIVE (AFU_ORTHOLOGUE AFUA_2G15950)-RELATED"/>
    <property type="match status" value="1"/>
</dbReference>
<dbReference type="GO" id="GO:0004190">
    <property type="term" value="F:aspartic-type endopeptidase activity"/>
    <property type="evidence" value="ECO:0007669"/>
    <property type="project" value="UniProtKB-KW"/>
</dbReference>
<accession>R0IQQ0</accession>
<evidence type="ECO:0000256" key="9">
    <source>
        <dbReference type="ARBA" id="ARBA00023180"/>
    </source>
</evidence>
<keyword evidence="3" id="KW-0964">Secreted</keyword>
<dbReference type="FunFam" id="2.40.70.10:FF:000024">
    <property type="entry name" value="Endothiapepsin"/>
    <property type="match status" value="1"/>
</dbReference>
<evidence type="ECO:0000256" key="3">
    <source>
        <dbReference type="ARBA" id="ARBA00022525"/>
    </source>
</evidence>
<evidence type="ECO:0000256" key="1">
    <source>
        <dbReference type="ARBA" id="ARBA00004613"/>
    </source>
</evidence>
<evidence type="ECO:0000256" key="5">
    <source>
        <dbReference type="ARBA" id="ARBA00022729"/>
    </source>
</evidence>
<evidence type="ECO:0000256" key="12">
    <source>
        <dbReference type="SAM" id="SignalP"/>
    </source>
</evidence>
<evidence type="ECO:0000313" key="15">
    <source>
        <dbReference type="Proteomes" id="UP000016935"/>
    </source>
</evidence>
<dbReference type="AlphaFoldDB" id="R0IQQ0"/>
<reference evidence="14 15" key="2">
    <citation type="journal article" date="2013" name="PLoS Genet.">
        <title>Comparative genome structure, secondary metabolite, and effector coding capacity across Cochliobolus pathogens.</title>
        <authorList>
            <person name="Condon B.J."/>
            <person name="Leng Y."/>
            <person name="Wu D."/>
            <person name="Bushley K.E."/>
            <person name="Ohm R.A."/>
            <person name="Otillar R."/>
            <person name="Martin J."/>
            <person name="Schackwitz W."/>
            <person name="Grimwood J."/>
            <person name="MohdZainudin N."/>
            <person name="Xue C."/>
            <person name="Wang R."/>
            <person name="Manning V.A."/>
            <person name="Dhillon B."/>
            <person name="Tu Z.J."/>
            <person name="Steffenson B.J."/>
            <person name="Salamov A."/>
            <person name="Sun H."/>
            <person name="Lowry S."/>
            <person name="LaButti K."/>
            <person name="Han J."/>
            <person name="Copeland A."/>
            <person name="Lindquist E."/>
            <person name="Barry K."/>
            <person name="Schmutz J."/>
            <person name="Baker S.E."/>
            <person name="Ciuffetti L.M."/>
            <person name="Grigoriev I.V."/>
            <person name="Zhong S."/>
            <person name="Turgeon B.G."/>
        </authorList>
    </citation>
    <scope>NUCLEOTIDE SEQUENCE [LARGE SCALE GENOMIC DNA]</scope>
    <source>
        <strain evidence="15">28A</strain>
    </source>
</reference>
<proteinExistence type="inferred from homology"/>
<evidence type="ECO:0000256" key="10">
    <source>
        <dbReference type="ARBA" id="ARBA00055396"/>
    </source>
</evidence>
<feature type="signal peptide" evidence="12">
    <location>
        <begin position="1"/>
        <end position="19"/>
    </location>
</feature>
<dbReference type="PROSITE" id="PS51767">
    <property type="entry name" value="PEPTIDASE_A1"/>
    <property type="match status" value="1"/>
</dbReference>
<dbReference type="STRING" id="671987.R0IQQ0"/>
<dbReference type="HOGENOM" id="CLU_013253_0_1_1"/>
<dbReference type="GeneID" id="19396318"/>
<dbReference type="InterPro" id="IPR021109">
    <property type="entry name" value="Peptidase_aspartic_dom_sf"/>
</dbReference>
<evidence type="ECO:0000313" key="14">
    <source>
        <dbReference type="EMBL" id="EOA87041.1"/>
    </source>
</evidence>
<dbReference type="PRINTS" id="PR00792">
    <property type="entry name" value="PEPSIN"/>
</dbReference>
<dbReference type="InterPro" id="IPR001969">
    <property type="entry name" value="Aspartic_peptidase_AS"/>
</dbReference>
<dbReference type="RefSeq" id="XP_008025571.1">
    <property type="nucleotide sequence ID" value="XM_008027380.1"/>
</dbReference>
<dbReference type="InterPro" id="IPR001461">
    <property type="entry name" value="Aspartic_peptidase_A1"/>
</dbReference>
<keyword evidence="9" id="KW-0325">Glycoprotein</keyword>
<evidence type="ECO:0000256" key="8">
    <source>
        <dbReference type="ARBA" id="ARBA00023145"/>
    </source>
</evidence>
<dbReference type="CDD" id="cd06097">
    <property type="entry name" value="Aspergillopepsin_like"/>
    <property type="match status" value="1"/>
</dbReference>
<comment type="similarity">
    <text evidence="2 11">Belongs to the peptidase A1 family.</text>
</comment>
<dbReference type="PANTHER" id="PTHR47966">
    <property type="entry name" value="BETA-SITE APP-CLEAVING ENZYME, ISOFORM A-RELATED"/>
    <property type="match status" value="1"/>
</dbReference>